<dbReference type="Gene3D" id="3.30.70.270">
    <property type="match status" value="1"/>
</dbReference>
<dbReference type="InterPro" id="IPR029787">
    <property type="entry name" value="Nucleotide_cyclase"/>
</dbReference>
<dbReference type="InterPro" id="IPR043128">
    <property type="entry name" value="Rev_trsase/Diguanyl_cyclase"/>
</dbReference>
<proteinExistence type="predicted"/>
<feature type="transmembrane region" description="Helical" evidence="1">
    <location>
        <begin position="220"/>
        <end position="239"/>
    </location>
</feature>
<keyword evidence="1" id="KW-1133">Transmembrane helix</keyword>
<dbReference type="SUPFAM" id="SSF55073">
    <property type="entry name" value="Nucleotide cyclase"/>
    <property type="match status" value="1"/>
</dbReference>
<name>A0ABP3GMF8_9ALTE</name>
<dbReference type="PROSITE" id="PS50887">
    <property type="entry name" value="GGDEF"/>
    <property type="match status" value="1"/>
</dbReference>
<feature type="transmembrane region" description="Helical" evidence="1">
    <location>
        <begin position="106"/>
        <end position="125"/>
    </location>
</feature>
<dbReference type="PANTHER" id="PTHR46663">
    <property type="entry name" value="DIGUANYLATE CYCLASE DGCT-RELATED"/>
    <property type="match status" value="1"/>
</dbReference>
<feature type="domain" description="GGDEF" evidence="2">
    <location>
        <begin position="281"/>
        <end position="416"/>
    </location>
</feature>
<reference evidence="4" key="1">
    <citation type="journal article" date="2019" name="Int. J. Syst. Evol. Microbiol.">
        <title>The Global Catalogue of Microorganisms (GCM) 10K type strain sequencing project: providing services to taxonomists for standard genome sequencing and annotation.</title>
        <authorList>
            <consortium name="The Broad Institute Genomics Platform"/>
            <consortium name="The Broad Institute Genome Sequencing Center for Infectious Disease"/>
            <person name="Wu L."/>
            <person name="Ma J."/>
        </authorList>
    </citation>
    <scope>NUCLEOTIDE SEQUENCE [LARGE SCALE GENOMIC DNA]</scope>
    <source>
        <strain evidence="4">JCM 13378</strain>
    </source>
</reference>
<dbReference type="EMBL" id="BAAAEI010000006">
    <property type="protein sequence ID" value="GAA0347171.1"/>
    <property type="molecule type" value="Genomic_DNA"/>
</dbReference>
<keyword evidence="4" id="KW-1185">Reference proteome</keyword>
<dbReference type="SMART" id="SM00267">
    <property type="entry name" value="GGDEF"/>
    <property type="match status" value="1"/>
</dbReference>
<dbReference type="InterPro" id="IPR000160">
    <property type="entry name" value="GGDEF_dom"/>
</dbReference>
<evidence type="ECO:0000259" key="2">
    <source>
        <dbReference type="PROSITE" id="PS50887"/>
    </source>
</evidence>
<feature type="transmembrane region" description="Helical" evidence="1">
    <location>
        <begin position="146"/>
        <end position="168"/>
    </location>
</feature>
<dbReference type="Proteomes" id="UP001501757">
    <property type="component" value="Unassembled WGS sequence"/>
</dbReference>
<dbReference type="NCBIfam" id="TIGR00254">
    <property type="entry name" value="GGDEF"/>
    <property type="match status" value="1"/>
</dbReference>
<feature type="transmembrane region" description="Helical" evidence="1">
    <location>
        <begin position="174"/>
        <end position="200"/>
    </location>
</feature>
<dbReference type="InterPro" id="IPR052163">
    <property type="entry name" value="DGC-Regulatory_Protein"/>
</dbReference>
<feature type="transmembrane region" description="Helical" evidence="1">
    <location>
        <begin position="72"/>
        <end position="94"/>
    </location>
</feature>
<dbReference type="CDD" id="cd01949">
    <property type="entry name" value="GGDEF"/>
    <property type="match status" value="1"/>
</dbReference>
<dbReference type="Pfam" id="PF00990">
    <property type="entry name" value="GGDEF"/>
    <property type="match status" value="1"/>
</dbReference>
<keyword evidence="1" id="KW-0812">Transmembrane</keyword>
<gene>
    <name evidence="3" type="ORF">GCM10009092_09510</name>
</gene>
<sequence>MLGFMLRVPGTANWRGWLTGAAALMMADLLTGSGWIQAGILNSANLISIWAAYLILSRVSDHVLGLHHPISILYLLLAAAGGGAAAGLVGMLANPYLFDGSMLSGFTFWWITEVVNYVAILPIFLTAPIKREDSAGCHWQFRKQDILPALAVLLSCLAMLTIGGPGAVAFPVLALLWCALVYSVFPTAILTLLCSLLALLTLSDSGFHHNVSGIDDAALFSIRLGAAVVAIAPVMLSIVTNHRNELMAQLRYVSMHDALTGAGNRAAFCQEAERILAQNQFPHGVLMIDLDHFKQVNDRFGHATGDQVLCEVARRIQNCLRPTDQLGRMGGEEFAVVLNDCQVQVCKEIAERIRLAVATQPVTLSDSRQISVTTSVGVSFVDKGQSKSLEFLLAEADGALYQSKESGRNCTRLADTLDNTQVNEAKPAKQNA</sequence>
<evidence type="ECO:0000313" key="3">
    <source>
        <dbReference type="EMBL" id="GAA0347171.1"/>
    </source>
</evidence>
<feature type="transmembrane region" description="Helical" evidence="1">
    <location>
        <begin position="35"/>
        <end position="56"/>
    </location>
</feature>
<evidence type="ECO:0000256" key="1">
    <source>
        <dbReference type="SAM" id="Phobius"/>
    </source>
</evidence>
<dbReference type="PANTHER" id="PTHR46663:SF4">
    <property type="entry name" value="DIGUANYLATE CYCLASE DGCT-RELATED"/>
    <property type="match status" value="1"/>
</dbReference>
<organism evidence="3 4">
    <name type="scientific">Bowmanella denitrificans</name>
    <dbReference type="NCBI Taxonomy" id="366582"/>
    <lineage>
        <taxon>Bacteria</taxon>
        <taxon>Pseudomonadati</taxon>
        <taxon>Pseudomonadota</taxon>
        <taxon>Gammaproteobacteria</taxon>
        <taxon>Alteromonadales</taxon>
        <taxon>Alteromonadaceae</taxon>
        <taxon>Bowmanella</taxon>
    </lineage>
</organism>
<protein>
    <submittedName>
        <fullName evidence="3">GGDEF domain-containing protein</fullName>
    </submittedName>
</protein>
<keyword evidence="1" id="KW-0472">Membrane</keyword>
<accession>A0ABP3GMF8</accession>
<comment type="caution">
    <text evidence="3">The sequence shown here is derived from an EMBL/GenBank/DDBJ whole genome shotgun (WGS) entry which is preliminary data.</text>
</comment>
<evidence type="ECO:0000313" key="4">
    <source>
        <dbReference type="Proteomes" id="UP001501757"/>
    </source>
</evidence>